<dbReference type="EMBL" id="LVLJ01003178">
    <property type="protein sequence ID" value="OAE22477.1"/>
    <property type="molecule type" value="Genomic_DNA"/>
</dbReference>
<evidence type="ECO:0008006" key="6">
    <source>
        <dbReference type="Google" id="ProtNLM"/>
    </source>
</evidence>
<dbReference type="InterPro" id="IPR055502">
    <property type="entry name" value="DUF7074"/>
</dbReference>
<dbReference type="AlphaFoldDB" id="A0A176VP97"/>
<evidence type="ECO:0000256" key="1">
    <source>
        <dbReference type="SAM" id="Phobius"/>
    </source>
</evidence>
<keyword evidence="1" id="KW-0812">Transmembrane</keyword>
<dbReference type="GO" id="GO:0005794">
    <property type="term" value="C:Golgi apparatus"/>
    <property type="evidence" value="ECO:0007669"/>
    <property type="project" value="TreeGrafter"/>
</dbReference>
<keyword evidence="1" id="KW-1133">Transmembrane helix</keyword>
<gene>
    <name evidence="4" type="ORF">AXG93_4697s1130</name>
</gene>
<dbReference type="Pfam" id="PF23272">
    <property type="entry name" value="DUF7075"/>
    <property type="match status" value="1"/>
</dbReference>
<evidence type="ECO:0000313" key="4">
    <source>
        <dbReference type="EMBL" id="OAE22477.1"/>
    </source>
</evidence>
<feature type="domain" description="DUF7075" evidence="3">
    <location>
        <begin position="274"/>
        <end position="571"/>
    </location>
</feature>
<dbReference type="Proteomes" id="UP000077202">
    <property type="component" value="Unassembled WGS sequence"/>
</dbReference>
<sequence>MFASLLRDEIAGLELATFFVKVAMDSDSPTQAQSKQLQTYTYADFFNPETYGQHAVKVASNVCFGFFVLTVLTFTVIAVTYQPGDPWLQSSKSMTQLMTVSRNATFKADETVITTGEDTIPLANGLPPAINSSQVDAEVSFAQKHGDCELLGPINCSDPGVLFAIEKYNLQTFRSLDFYNYRFPVRGSADNECDVAWKYRSSKDGSPRMYRDFRRYVLAVKDTCDYHVKKMGDWHSGLNARPMKRHRSDNSTLGVEVGVDTVNDGLLNMTENAFHSVKYLYYERGGDYCKPMSQYMWSLLCAMGEARYLNRTFVLDLDICLSASNNYIGKDHSAKDEPHKDFRFYYDLEHLRQKLSVIDEAQFLKDWRSWDSKHGKHRLQVREIDYRTTPMELKNERSNVIKRTFREPEPNNYWFRVCEGEAEKVIQRPWELVWKSRRIDDIVLAICGKMGWDYDVVHVVRGERVENKALWPNLDADTSAEAIARKLDDIVIQGRNLYIATNERDEHYFDKLRGKWKVYTLDDFKELWSETSEWYKETKELNGGVPVEFDGYMRVEVDSEVLYKAKKRIETFNDLTKDCKLGLGSC</sequence>
<dbReference type="InterPro" id="IPR055503">
    <property type="entry name" value="DUF7075"/>
</dbReference>
<reference evidence="4" key="1">
    <citation type="submission" date="2016-03" db="EMBL/GenBank/DDBJ databases">
        <title>Mechanisms controlling the formation of the plant cell surface in tip-growing cells are functionally conserved among land plants.</title>
        <authorList>
            <person name="Honkanen S."/>
            <person name="Jones V.A."/>
            <person name="Morieri G."/>
            <person name="Champion C."/>
            <person name="Hetherington A.J."/>
            <person name="Kelly S."/>
            <person name="Saint-Marcoux D."/>
            <person name="Proust H."/>
            <person name="Prescott H."/>
            <person name="Dolan L."/>
        </authorList>
    </citation>
    <scope>NUCLEOTIDE SEQUENCE [LARGE SCALE GENOMIC DNA]</scope>
    <source>
        <tissue evidence="4">Whole gametophyte</tissue>
    </source>
</reference>
<feature type="domain" description="DUF7074" evidence="2">
    <location>
        <begin position="153"/>
        <end position="236"/>
    </location>
</feature>
<organism evidence="4 5">
    <name type="scientific">Marchantia polymorpha subsp. ruderalis</name>
    <dbReference type="NCBI Taxonomy" id="1480154"/>
    <lineage>
        <taxon>Eukaryota</taxon>
        <taxon>Viridiplantae</taxon>
        <taxon>Streptophyta</taxon>
        <taxon>Embryophyta</taxon>
        <taxon>Marchantiophyta</taxon>
        <taxon>Marchantiopsida</taxon>
        <taxon>Marchantiidae</taxon>
        <taxon>Marchantiales</taxon>
        <taxon>Marchantiaceae</taxon>
        <taxon>Marchantia</taxon>
    </lineage>
</organism>
<dbReference type="Pfam" id="PF23269">
    <property type="entry name" value="DUF7074"/>
    <property type="match status" value="1"/>
</dbReference>
<evidence type="ECO:0000259" key="3">
    <source>
        <dbReference type="Pfam" id="PF23272"/>
    </source>
</evidence>
<feature type="transmembrane region" description="Helical" evidence="1">
    <location>
        <begin position="62"/>
        <end position="81"/>
    </location>
</feature>
<keyword evidence="5" id="KW-1185">Reference proteome</keyword>
<keyword evidence="1" id="KW-0472">Membrane</keyword>
<comment type="caution">
    <text evidence="4">The sequence shown here is derived from an EMBL/GenBank/DDBJ whole genome shotgun (WGS) entry which is preliminary data.</text>
</comment>
<dbReference type="PANTHER" id="PTHR31469">
    <property type="entry name" value="OS07G0633600 PROTEIN"/>
    <property type="match status" value="1"/>
</dbReference>
<dbReference type="PANTHER" id="PTHR31469:SF4">
    <property type="entry name" value="O-FUCOSYLTRANSFERASE FAMILY PROTEIN"/>
    <property type="match status" value="1"/>
</dbReference>
<proteinExistence type="predicted"/>
<evidence type="ECO:0000313" key="5">
    <source>
        <dbReference type="Proteomes" id="UP000077202"/>
    </source>
</evidence>
<accession>A0A176VP97</accession>
<protein>
    <recommendedName>
        <fullName evidence="6">O-fucosyltransferase family protein</fullName>
    </recommendedName>
</protein>
<evidence type="ECO:0000259" key="2">
    <source>
        <dbReference type="Pfam" id="PF23269"/>
    </source>
</evidence>
<name>A0A176VP97_MARPO</name>